<feature type="domain" description="HTH crp-type" evidence="5">
    <location>
        <begin position="172"/>
        <end position="255"/>
    </location>
</feature>
<dbReference type="InterPro" id="IPR000595">
    <property type="entry name" value="cNMP-bd_dom"/>
</dbReference>
<evidence type="ECO:0000256" key="1">
    <source>
        <dbReference type="ARBA" id="ARBA00023015"/>
    </source>
</evidence>
<dbReference type="CDD" id="cd00092">
    <property type="entry name" value="HTH_CRP"/>
    <property type="match status" value="1"/>
</dbReference>
<reference evidence="6 7" key="1">
    <citation type="submission" date="2020-05" db="EMBL/GenBank/DDBJ databases">
        <title>Draft genome sequence of Desulfovibrio psychrotolerans JS1T.</title>
        <authorList>
            <person name="Ueno A."/>
            <person name="Tamazawa S."/>
            <person name="Tamamura S."/>
            <person name="Murakami T."/>
            <person name="Kiyama T."/>
            <person name="Inomata H."/>
            <person name="Amano Y."/>
            <person name="Miyakawa K."/>
            <person name="Tamaki H."/>
            <person name="Naganuma T."/>
            <person name="Kaneko K."/>
        </authorList>
    </citation>
    <scope>NUCLEOTIDE SEQUENCE [LARGE SCALE GENOMIC DNA]</scope>
    <source>
        <strain evidence="6 7">JS1</strain>
    </source>
</reference>
<dbReference type="SMART" id="SM00419">
    <property type="entry name" value="HTH_CRP"/>
    <property type="match status" value="1"/>
</dbReference>
<evidence type="ECO:0000256" key="4">
    <source>
        <dbReference type="SAM" id="MobiDB-lite"/>
    </source>
</evidence>
<accession>A0A7J0BY45</accession>
<gene>
    <name evidence="6" type="ORF">DSM19430T_33030</name>
</gene>
<dbReference type="PANTHER" id="PTHR24567:SF26">
    <property type="entry name" value="REGULATORY PROTEIN YEIL"/>
    <property type="match status" value="1"/>
</dbReference>
<dbReference type="PROSITE" id="PS51063">
    <property type="entry name" value="HTH_CRP_2"/>
    <property type="match status" value="1"/>
</dbReference>
<comment type="caution">
    <text evidence="6">The sequence shown here is derived from an EMBL/GenBank/DDBJ whole genome shotgun (WGS) entry which is preliminary data.</text>
</comment>
<dbReference type="InterPro" id="IPR050397">
    <property type="entry name" value="Env_Response_Regulators"/>
</dbReference>
<dbReference type="EMBL" id="BLVP01000043">
    <property type="protein sequence ID" value="GFM38619.1"/>
    <property type="molecule type" value="Genomic_DNA"/>
</dbReference>
<dbReference type="Pfam" id="PF13545">
    <property type="entry name" value="HTH_Crp_2"/>
    <property type="match status" value="1"/>
</dbReference>
<dbReference type="InterPro" id="IPR012318">
    <property type="entry name" value="HTH_CRP"/>
</dbReference>
<dbReference type="Proteomes" id="UP000503820">
    <property type="component" value="Unassembled WGS sequence"/>
</dbReference>
<dbReference type="Gene3D" id="1.10.10.10">
    <property type="entry name" value="Winged helix-like DNA-binding domain superfamily/Winged helix DNA-binding domain"/>
    <property type="match status" value="1"/>
</dbReference>
<dbReference type="PANTHER" id="PTHR24567">
    <property type="entry name" value="CRP FAMILY TRANSCRIPTIONAL REGULATORY PROTEIN"/>
    <property type="match status" value="1"/>
</dbReference>
<sequence length="262" mass="29087">MKFTSMNLLEELARPEFAELLSAFRERTFARNTIIFQPEYDDESQPAAPGHTHAPHDARPSLPHQAHGTGEAAGRATPLHNYVFIVRKGRVRVYLAYDDKEFTIAILQPGDIYTSHTNTFVQALDDCTVLLTDIATFHRRMMDVPQFTKTMVRVLGGILKNAFGIIDGLVFRDATARLAAFLLDSAEPAATAEVPGLPGAPAPAPRTVTLNMTGELLAQHLGTTRQTVSTLLNDFTRSGILHRERRGVYHILDEERLRELTG</sequence>
<dbReference type="InterPro" id="IPR036388">
    <property type="entry name" value="WH-like_DNA-bd_sf"/>
</dbReference>
<evidence type="ECO:0000256" key="3">
    <source>
        <dbReference type="ARBA" id="ARBA00023163"/>
    </source>
</evidence>
<organism evidence="6 7">
    <name type="scientific">Desulfovibrio psychrotolerans</name>
    <dbReference type="NCBI Taxonomy" id="415242"/>
    <lineage>
        <taxon>Bacteria</taxon>
        <taxon>Pseudomonadati</taxon>
        <taxon>Thermodesulfobacteriota</taxon>
        <taxon>Desulfovibrionia</taxon>
        <taxon>Desulfovibrionales</taxon>
        <taxon>Desulfovibrionaceae</taxon>
        <taxon>Desulfovibrio</taxon>
    </lineage>
</organism>
<dbReference type="InterPro" id="IPR014710">
    <property type="entry name" value="RmlC-like_jellyroll"/>
</dbReference>
<dbReference type="SUPFAM" id="SSF51206">
    <property type="entry name" value="cAMP-binding domain-like"/>
    <property type="match status" value="1"/>
</dbReference>
<dbReference type="GO" id="GO:0003677">
    <property type="term" value="F:DNA binding"/>
    <property type="evidence" value="ECO:0007669"/>
    <property type="project" value="UniProtKB-KW"/>
</dbReference>
<dbReference type="CDD" id="cd00038">
    <property type="entry name" value="CAP_ED"/>
    <property type="match status" value="1"/>
</dbReference>
<keyword evidence="7" id="KW-1185">Reference proteome</keyword>
<feature type="region of interest" description="Disordered" evidence="4">
    <location>
        <begin position="41"/>
        <end position="73"/>
    </location>
</feature>
<evidence type="ECO:0000256" key="2">
    <source>
        <dbReference type="ARBA" id="ARBA00023125"/>
    </source>
</evidence>
<dbReference type="Gene3D" id="2.60.120.10">
    <property type="entry name" value="Jelly Rolls"/>
    <property type="match status" value="1"/>
</dbReference>
<keyword evidence="3" id="KW-0804">Transcription</keyword>
<protein>
    <submittedName>
        <fullName evidence="6">Transcriptional regulator</fullName>
    </submittedName>
</protein>
<dbReference type="InterPro" id="IPR036390">
    <property type="entry name" value="WH_DNA-bd_sf"/>
</dbReference>
<dbReference type="InterPro" id="IPR018490">
    <property type="entry name" value="cNMP-bd_dom_sf"/>
</dbReference>
<dbReference type="AlphaFoldDB" id="A0A7J0BY45"/>
<evidence type="ECO:0000313" key="6">
    <source>
        <dbReference type="EMBL" id="GFM38619.1"/>
    </source>
</evidence>
<dbReference type="GO" id="GO:0005829">
    <property type="term" value="C:cytosol"/>
    <property type="evidence" value="ECO:0007669"/>
    <property type="project" value="TreeGrafter"/>
</dbReference>
<name>A0A7J0BY45_9BACT</name>
<keyword evidence="2" id="KW-0238">DNA-binding</keyword>
<dbReference type="GO" id="GO:0003700">
    <property type="term" value="F:DNA-binding transcription factor activity"/>
    <property type="evidence" value="ECO:0007669"/>
    <property type="project" value="TreeGrafter"/>
</dbReference>
<dbReference type="SUPFAM" id="SSF46785">
    <property type="entry name" value="Winged helix' DNA-binding domain"/>
    <property type="match status" value="1"/>
</dbReference>
<evidence type="ECO:0000313" key="7">
    <source>
        <dbReference type="Proteomes" id="UP000503820"/>
    </source>
</evidence>
<dbReference type="RefSeq" id="WP_174411219.1">
    <property type="nucleotide sequence ID" value="NZ_BLVP01000043.1"/>
</dbReference>
<keyword evidence="1" id="KW-0805">Transcription regulation</keyword>
<evidence type="ECO:0000259" key="5">
    <source>
        <dbReference type="PROSITE" id="PS51063"/>
    </source>
</evidence>
<proteinExistence type="predicted"/>